<feature type="transmembrane region" description="Helical" evidence="1">
    <location>
        <begin position="27"/>
        <end position="49"/>
    </location>
</feature>
<organism evidence="2 3">
    <name type="scientific">Neorhizobium alkalisoli</name>
    <dbReference type="NCBI Taxonomy" id="528178"/>
    <lineage>
        <taxon>Bacteria</taxon>
        <taxon>Pseudomonadati</taxon>
        <taxon>Pseudomonadota</taxon>
        <taxon>Alphaproteobacteria</taxon>
        <taxon>Hyphomicrobiales</taxon>
        <taxon>Rhizobiaceae</taxon>
        <taxon>Rhizobium/Agrobacterium group</taxon>
        <taxon>Neorhizobium</taxon>
    </lineage>
</organism>
<comment type="caution">
    <text evidence="2">The sequence shown here is derived from an EMBL/GenBank/DDBJ whole genome shotgun (WGS) entry which is preliminary data.</text>
</comment>
<name>A0A561QSP8_9HYPH</name>
<protein>
    <submittedName>
        <fullName evidence="2">Uncharacterized protein</fullName>
    </submittedName>
</protein>
<sequence>MSAAIDRLRAFVYPRRLETDQLHASDLLLGMVVVMLAVLCIAYGITIAAA</sequence>
<evidence type="ECO:0000256" key="1">
    <source>
        <dbReference type="SAM" id="Phobius"/>
    </source>
</evidence>
<proteinExistence type="predicted"/>
<keyword evidence="1" id="KW-0812">Transmembrane</keyword>
<keyword evidence="1" id="KW-0472">Membrane</keyword>
<reference evidence="2 3" key="1">
    <citation type="submission" date="2019-06" db="EMBL/GenBank/DDBJ databases">
        <title>Sorghum-associated microbial communities from plants grown in Nebraska, USA.</title>
        <authorList>
            <person name="Schachtman D."/>
        </authorList>
    </citation>
    <scope>NUCLEOTIDE SEQUENCE [LARGE SCALE GENOMIC DNA]</scope>
    <source>
        <strain evidence="2 3">1225</strain>
    </source>
</reference>
<dbReference type="EMBL" id="VIWP01000004">
    <property type="protein sequence ID" value="TWF53430.1"/>
    <property type="molecule type" value="Genomic_DNA"/>
</dbReference>
<evidence type="ECO:0000313" key="2">
    <source>
        <dbReference type="EMBL" id="TWF53430.1"/>
    </source>
</evidence>
<dbReference type="Proteomes" id="UP000320653">
    <property type="component" value="Unassembled WGS sequence"/>
</dbReference>
<keyword evidence="1" id="KW-1133">Transmembrane helix</keyword>
<keyword evidence="3" id="KW-1185">Reference proteome</keyword>
<evidence type="ECO:0000313" key="3">
    <source>
        <dbReference type="Proteomes" id="UP000320653"/>
    </source>
</evidence>
<gene>
    <name evidence="2" type="ORF">FHW37_104710</name>
</gene>
<accession>A0A561QSP8</accession>
<dbReference type="AlphaFoldDB" id="A0A561QSP8"/>
<dbReference type="RefSeq" id="WP_186458320.1">
    <property type="nucleotide sequence ID" value="NZ_VIWP01000004.1"/>
</dbReference>